<accession>A0A177TV27</accession>
<gene>
    <name evidence="2" type="ORF">A4X13_0g3540</name>
</gene>
<protein>
    <submittedName>
        <fullName evidence="2">Uncharacterized protein</fullName>
    </submittedName>
</protein>
<keyword evidence="3" id="KW-1185">Reference proteome</keyword>
<organism evidence="2 3">
    <name type="scientific">Tilletia indica</name>
    <dbReference type="NCBI Taxonomy" id="43049"/>
    <lineage>
        <taxon>Eukaryota</taxon>
        <taxon>Fungi</taxon>
        <taxon>Dikarya</taxon>
        <taxon>Basidiomycota</taxon>
        <taxon>Ustilaginomycotina</taxon>
        <taxon>Exobasidiomycetes</taxon>
        <taxon>Tilletiales</taxon>
        <taxon>Tilletiaceae</taxon>
        <taxon>Tilletia</taxon>
    </lineage>
</organism>
<reference evidence="2" key="1">
    <citation type="submission" date="2016-04" db="EMBL/GenBank/DDBJ databases">
        <authorList>
            <person name="Nguyen H.D."/>
            <person name="Samba Siva P."/>
            <person name="Cullis J."/>
            <person name="Levesque C.A."/>
            <person name="Hambleton S."/>
        </authorList>
    </citation>
    <scope>NUCLEOTIDE SEQUENCE</scope>
    <source>
        <strain evidence="2">DAOMC 236416</strain>
    </source>
</reference>
<proteinExistence type="predicted"/>
<dbReference type="EMBL" id="LWDF02000203">
    <property type="protein sequence ID" value="KAE8254098.1"/>
    <property type="molecule type" value="Genomic_DNA"/>
</dbReference>
<comment type="caution">
    <text evidence="2">The sequence shown here is derived from an EMBL/GenBank/DDBJ whole genome shotgun (WGS) entry which is preliminary data.</text>
</comment>
<dbReference type="AlphaFoldDB" id="A0A177TV27"/>
<dbReference type="Proteomes" id="UP000077521">
    <property type="component" value="Unassembled WGS sequence"/>
</dbReference>
<evidence type="ECO:0000256" key="1">
    <source>
        <dbReference type="SAM" id="MobiDB-lite"/>
    </source>
</evidence>
<feature type="compositionally biased region" description="Basic and acidic residues" evidence="1">
    <location>
        <begin position="248"/>
        <end position="259"/>
    </location>
</feature>
<feature type="compositionally biased region" description="Polar residues" evidence="1">
    <location>
        <begin position="190"/>
        <end position="210"/>
    </location>
</feature>
<feature type="region of interest" description="Disordered" evidence="1">
    <location>
        <begin position="190"/>
        <end position="297"/>
    </location>
</feature>
<reference evidence="2" key="2">
    <citation type="journal article" date="2019" name="IMA Fungus">
        <title>Genome sequencing and comparison of five Tilletia species to identify candidate genes for the detection of regulated species infecting wheat.</title>
        <authorList>
            <person name="Nguyen H.D.T."/>
            <person name="Sultana T."/>
            <person name="Kesanakurti P."/>
            <person name="Hambleton S."/>
        </authorList>
    </citation>
    <scope>NUCLEOTIDE SEQUENCE</scope>
    <source>
        <strain evidence="2">DAOMC 236416</strain>
    </source>
</reference>
<feature type="region of interest" description="Disordered" evidence="1">
    <location>
        <begin position="36"/>
        <end position="60"/>
    </location>
</feature>
<feature type="compositionally biased region" description="Polar residues" evidence="1">
    <location>
        <begin position="36"/>
        <end position="45"/>
    </location>
</feature>
<name>A0A177TV27_9BASI</name>
<evidence type="ECO:0000313" key="2">
    <source>
        <dbReference type="EMBL" id="KAE8254098.1"/>
    </source>
</evidence>
<sequence length="297" mass="32669">MATAARVALLQGKATRSTLSIQRRLSPFATTINWQEHTPHRSNSIANSAPRARPQSPPALTSLRPFQQEQIRFMTHAKLYLARSANAPPPFKAIAGLSLPIETLTDEAYASLTRYDGMDSWFWLRPGNVVQRVEVGNAQAGSSKETVDLAAKGSPYAAQFENIPREKRDQVTFVPIDKPNSETPLAVHSFSFSDKSKTPSTTGAVGQPQSAPKMVQKKQEKDEGVGQAFWTPEMLGSMNDPKTRKARKEAFRASFDRSKKVGKPSSSSSTAPKVVNALDYLNGTDQPWNRPSSDKKK</sequence>
<evidence type="ECO:0000313" key="3">
    <source>
        <dbReference type="Proteomes" id="UP000077521"/>
    </source>
</evidence>